<proteinExistence type="predicted"/>
<protein>
    <submittedName>
        <fullName evidence="7">RhtB family transporter</fullName>
    </submittedName>
</protein>
<dbReference type="PANTHER" id="PTHR30086:SF20">
    <property type="entry name" value="ARGININE EXPORTER PROTEIN ARGO-RELATED"/>
    <property type="match status" value="1"/>
</dbReference>
<evidence type="ECO:0000313" key="8">
    <source>
        <dbReference type="Proteomes" id="UP000623842"/>
    </source>
</evidence>
<evidence type="ECO:0000256" key="2">
    <source>
        <dbReference type="ARBA" id="ARBA00022475"/>
    </source>
</evidence>
<feature type="transmembrane region" description="Helical" evidence="6">
    <location>
        <begin position="109"/>
        <end position="134"/>
    </location>
</feature>
<keyword evidence="8" id="KW-1185">Reference proteome</keyword>
<organism evidence="7 8">
    <name type="scientific">Thalassotalea marina</name>
    <dbReference type="NCBI Taxonomy" id="1673741"/>
    <lineage>
        <taxon>Bacteria</taxon>
        <taxon>Pseudomonadati</taxon>
        <taxon>Pseudomonadota</taxon>
        <taxon>Gammaproteobacteria</taxon>
        <taxon>Alteromonadales</taxon>
        <taxon>Colwelliaceae</taxon>
        <taxon>Thalassotalea</taxon>
    </lineage>
</organism>
<keyword evidence="4 6" id="KW-1133">Transmembrane helix</keyword>
<accession>A0A919EPL0</accession>
<evidence type="ECO:0000256" key="4">
    <source>
        <dbReference type="ARBA" id="ARBA00022989"/>
    </source>
</evidence>
<evidence type="ECO:0000313" key="7">
    <source>
        <dbReference type="EMBL" id="GHG06772.1"/>
    </source>
</evidence>
<evidence type="ECO:0000256" key="5">
    <source>
        <dbReference type="ARBA" id="ARBA00023136"/>
    </source>
</evidence>
<keyword evidence="5 6" id="KW-0472">Membrane</keyword>
<dbReference type="EMBL" id="BNCK01000013">
    <property type="protein sequence ID" value="GHG06772.1"/>
    <property type="molecule type" value="Genomic_DNA"/>
</dbReference>
<dbReference type="AlphaFoldDB" id="A0A919EPL0"/>
<dbReference type="GO" id="GO:0015171">
    <property type="term" value="F:amino acid transmembrane transporter activity"/>
    <property type="evidence" value="ECO:0007669"/>
    <property type="project" value="TreeGrafter"/>
</dbReference>
<gene>
    <name evidence="7" type="primary">rhtB</name>
    <name evidence="7" type="ORF">GCM10017161_40610</name>
</gene>
<comment type="caution">
    <text evidence="7">The sequence shown here is derived from an EMBL/GenBank/DDBJ whole genome shotgun (WGS) entry which is preliminary data.</text>
</comment>
<evidence type="ECO:0000256" key="3">
    <source>
        <dbReference type="ARBA" id="ARBA00022692"/>
    </source>
</evidence>
<dbReference type="PANTHER" id="PTHR30086">
    <property type="entry name" value="ARGININE EXPORTER PROTEIN ARGO"/>
    <property type="match status" value="1"/>
</dbReference>
<dbReference type="GO" id="GO:0005886">
    <property type="term" value="C:plasma membrane"/>
    <property type="evidence" value="ECO:0007669"/>
    <property type="project" value="UniProtKB-SubCell"/>
</dbReference>
<reference evidence="7" key="1">
    <citation type="journal article" date="2014" name="Int. J. Syst. Evol. Microbiol.">
        <title>Complete genome sequence of Corynebacterium casei LMG S-19264T (=DSM 44701T), isolated from a smear-ripened cheese.</title>
        <authorList>
            <consortium name="US DOE Joint Genome Institute (JGI-PGF)"/>
            <person name="Walter F."/>
            <person name="Albersmeier A."/>
            <person name="Kalinowski J."/>
            <person name="Ruckert C."/>
        </authorList>
    </citation>
    <scope>NUCLEOTIDE SEQUENCE</scope>
    <source>
        <strain evidence="7">KCTC 42731</strain>
    </source>
</reference>
<keyword evidence="2" id="KW-1003">Cell membrane</keyword>
<feature type="transmembrane region" description="Helical" evidence="6">
    <location>
        <begin position="67"/>
        <end position="89"/>
    </location>
</feature>
<dbReference type="RefSeq" id="WP_189774544.1">
    <property type="nucleotide sequence ID" value="NZ_BNCK01000013.1"/>
</dbReference>
<reference evidence="7" key="2">
    <citation type="submission" date="2020-09" db="EMBL/GenBank/DDBJ databases">
        <authorList>
            <person name="Sun Q."/>
            <person name="Kim S."/>
        </authorList>
    </citation>
    <scope>NUCLEOTIDE SEQUENCE</scope>
    <source>
        <strain evidence="7">KCTC 42731</strain>
    </source>
</reference>
<dbReference type="Proteomes" id="UP000623842">
    <property type="component" value="Unassembled WGS sequence"/>
</dbReference>
<name>A0A919EPL0_9GAMM</name>
<comment type="subcellular location">
    <subcellularLocation>
        <location evidence="1">Cell membrane</location>
        <topology evidence="1">Multi-pass membrane protein</topology>
    </subcellularLocation>
</comment>
<feature type="transmembrane region" description="Helical" evidence="6">
    <location>
        <begin position="146"/>
        <end position="168"/>
    </location>
</feature>
<sequence>MDNFLLFTLTSILLVLTPGPGNVLAIARGISQGKRAAIVSSIFSGLGVLMHVLFATLGLSAILITSAYAFTVVKIVGAIYLVYLGIQAIRSQSFVSFEKKQAASMNQVALAGFLTASLSPKIGVFMLAFIPQFISHNTTNVGLEMAVLGTWFAFLTGLGFALMGVFAYQLKGYLVNRPKLVKALNHGAGTALVGSGISLAMAKQ</sequence>
<feature type="transmembrane region" description="Helical" evidence="6">
    <location>
        <begin position="183"/>
        <end position="202"/>
    </location>
</feature>
<keyword evidence="3 6" id="KW-0812">Transmembrane</keyword>
<dbReference type="PIRSF" id="PIRSF006324">
    <property type="entry name" value="LeuE"/>
    <property type="match status" value="1"/>
</dbReference>
<dbReference type="Pfam" id="PF01810">
    <property type="entry name" value="LysE"/>
    <property type="match status" value="1"/>
</dbReference>
<dbReference type="InterPro" id="IPR001123">
    <property type="entry name" value="LeuE-type"/>
</dbReference>
<feature type="transmembrane region" description="Helical" evidence="6">
    <location>
        <begin position="35"/>
        <end position="55"/>
    </location>
</feature>
<evidence type="ECO:0000256" key="1">
    <source>
        <dbReference type="ARBA" id="ARBA00004651"/>
    </source>
</evidence>
<evidence type="ECO:0000256" key="6">
    <source>
        <dbReference type="SAM" id="Phobius"/>
    </source>
</evidence>